<name>A0A5J4YK35_PORPP</name>
<organism evidence="1 2">
    <name type="scientific">Porphyridium purpureum</name>
    <name type="common">Red alga</name>
    <name type="synonym">Porphyridium cruentum</name>
    <dbReference type="NCBI Taxonomy" id="35688"/>
    <lineage>
        <taxon>Eukaryota</taxon>
        <taxon>Rhodophyta</taxon>
        <taxon>Bangiophyceae</taxon>
        <taxon>Porphyridiales</taxon>
        <taxon>Porphyridiaceae</taxon>
        <taxon>Porphyridium</taxon>
    </lineage>
</organism>
<keyword evidence="2" id="KW-1185">Reference proteome</keyword>
<comment type="caution">
    <text evidence="1">The sequence shown here is derived from an EMBL/GenBank/DDBJ whole genome shotgun (WGS) entry which is preliminary data.</text>
</comment>
<sequence length="141" mass="15678">MLAWFDALKLHVLHELGTLSMLFDLSECGLTVEDTAGAAFADLRVDVSPIDGVRAAMVSFMEREKAKIALQAVYCKIEELAEKHLRIFGLVMGQLRAESKAALRATPGFAELDKDRKDTKKHLLLAVEMHLTRGSRNKLVN</sequence>
<proteinExistence type="predicted"/>
<evidence type="ECO:0000313" key="1">
    <source>
        <dbReference type="EMBL" id="KAA8491230.1"/>
    </source>
</evidence>
<protein>
    <submittedName>
        <fullName evidence="1">Uncharacterized protein</fullName>
    </submittedName>
</protein>
<evidence type="ECO:0000313" key="2">
    <source>
        <dbReference type="Proteomes" id="UP000324585"/>
    </source>
</evidence>
<gene>
    <name evidence="1" type="ORF">FVE85_9525</name>
</gene>
<reference evidence="2" key="1">
    <citation type="journal article" date="2019" name="Nat. Commun.">
        <title>Expansion of phycobilisome linker gene families in mesophilic red algae.</title>
        <authorList>
            <person name="Lee J."/>
            <person name="Kim D."/>
            <person name="Bhattacharya D."/>
            <person name="Yoon H.S."/>
        </authorList>
    </citation>
    <scope>NUCLEOTIDE SEQUENCE [LARGE SCALE GENOMIC DNA]</scope>
    <source>
        <strain evidence="2">CCMP 1328</strain>
    </source>
</reference>
<dbReference type="EMBL" id="VRMN01000015">
    <property type="protein sequence ID" value="KAA8491230.1"/>
    <property type="molecule type" value="Genomic_DNA"/>
</dbReference>
<dbReference type="Proteomes" id="UP000324585">
    <property type="component" value="Unassembled WGS sequence"/>
</dbReference>
<accession>A0A5J4YK35</accession>
<dbReference type="AlphaFoldDB" id="A0A5J4YK35"/>